<dbReference type="RefSeq" id="WP_172357446.1">
    <property type="nucleotide sequence ID" value="NZ_CP053661.1"/>
</dbReference>
<dbReference type="AlphaFoldDB" id="A0A6M8BIU5"/>
<keyword evidence="1" id="KW-0472">Membrane</keyword>
<reference evidence="2 3" key="1">
    <citation type="submission" date="2020-05" db="EMBL/GenBank/DDBJ databases">
        <title>Complete genome sequence of of a novel Thermoleptolyngbya strain isolated from hot springs of Ganzi, Sichuan China.</title>
        <authorList>
            <person name="Tang J."/>
            <person name="Daroch M."/>
            <person name="Li L."/>
            <person name="Waleron K."/>
            <person name="Waleron M."/>
            <person name="Waleron M."/>
        </authorList>
    </citation>
    <scope>NUCLEOTIDE SEQUENCE [LARGE SCALE GENOMIC DNA]</scope>
    <source>
        <strain evidence="2 3">PKUAC-SCTA183</strain>
    </source>
</reference>
<feature type="transmembrane region" description="Helical" evidence="1">
    <location>
        <begin position="97"/>
        <end position="115"/>
    </location>
</feature>
<dbReference type="EMBL" id="CP053661">
    <property type="protein sequence ID" value="QKD83581.1"/>
    <property type="molecule type" value="Genomic_DNA"/>
</dbReference>
<evidence type="ECO:0000256" key="1">
    <source>
        <dbReference type="SAM" id="Phobius"/>
    </source>
</evidence>
<keyword evidence="1" id="KW-0812">Transmembrane</keyword>
<gene>
    <name evidence="2" type="ORF">HPC62_16465</name>
</gene>
<keyword evidence="3" id="KW-1185">Reference proteome</keyword>
<dbReference type="Proteomes" id="UP000505210">
    <property type="component" value="Chromosome"/>
</dbReference>
<protein>
    <submittedName>
        <fullName evidence="2">Zinc ribbon domain-containing protein</fullName>
    </submittedName>
</protein>
<proteinExistence type="predicted"/>
<organism evidence="2 3">
    <name type="scientific">Thermoleptolyngbya sichuanensis A183</name>
    <dbReference type="NCBI Taxonomy" id="2737172"/>
    <lineage>
        <taxon>Bacteria</taxon>
        <taxon>Bacillati</taxon>
        <taxon>Cyanobacteriota</taxon>
        <taxon>Cyanophyceae</taxon>
        <taxon>Oculatellales</taxon>
        <taxon>Oculatellaceae</taxon>
        <taxon>Thermoleptolyngbya</taxon>
        <taxon>Thermoleptolyngbya sichuanensis</taxon>
    </lineage>
</organism>
<sequence length="117" mass="13014">MPECPKCRQPVETTAIACPHCRTTLKAFGHPGVPLYRAEGEAALCDTCVYHHDDSCNYPQRPHARECTLYTNQLRPLTSSVYRPSASSLVKSWLQQHLAWVILGAILLISVLLALRG</sequence>
<name>A0A6M8BIU5_9CYAN</name>
<keyword evidence="1" id="KW-1133">Transmembrane helix</keyword>
<evidence type="ECO:0000313" key="3">
    <source>
        <dbReference type="Proteomes" id="UP000505210"/>
    </source>
</evidence>
<evidence type="ECO:0000313" key="2">
    <source>
        <dbReference type="EMBL" id="QKD83581.1"/>
    </source>
</evidence>
<accession>A0A6M8BIU5</accession>
<dbReference type="KEGG" id="theu:HPC62_16465"/>